<keyword evidence="3" id="KW-1185">Reference proteome</keyword>
<dbReference type="InParanoid" id="A0A409YD51"/>
<evidence type="ECO:0008006" key="4">
    <source>
        <dbReference type="Google" id="ProtNLM"/>
    </source>
</evidence>
<dbReference type="EMBL" id="NHYE01000977">
    <property type="protein sequence ID" value="PPR00942.1"/>
    <property type="molecule type" value="Genomic_DNA"/>
</dbReference>
<reference evidence="2 3" key="1">
    <citation type="journal article" date="2018" name="Evol. Lett.">
        <title>Horizontal gene cluster transfer increased hallucinogenic mushroom diversity.</title>
        <authorList>
            <person name="Reynolds H.T."/>
            <person name="Vijayakumar V."/>
            <person name="Gluck-Thaler E."/>
            <person name="Korotkin H.B."/>
            <person name="Matheny P.B."/>
            <person name="Slot J.C."/>
        </authorList>
    </citation>
    <scope>NUCLEOTIDE SEQUENCE [LARGE SCALE GENOMIC DNA]</scope>
    <source>
        <strain evidence="2 3">SRW20</strain>
    </source>
</reference>
<feature type="signal peptide" evidence="1">
    <location>
        <begin position="1"/>
        <end position="27"/>
    </location>
</feature>
<keyword evidence="1" id="KW-0732">Signal</keyword>
<feature type="chain" id="PRO_5019247155" description="Secreted protein" evidence="1">
    <location>
        <begin position="28"/>
        <end position="78"/>
    </location>
</feature>
<sequence>MRCGDDALARFSHLLLLLAVNYHSQTCTPLLTHQDTPATPFFLSFLPNLRLTLRQYPNSLILYLPAVAKVLPPAAAYD</sequence>
<evidence type="ECO:0000313" key="3">
    <source>
        <dbReference type="Proteomes" id="UP000284706"/>
    </source>
</evidence>
<accession>A0A409YD51</accession>
<proteinExistence type="predicted"/>
<protein>
    <recommendedName>
        <fullName evidence="4">Secreted protein</fullName>
    </recommendedName>
</protein>
<comment type="caution">
    <text evidence="2">The sequence shown here is derived from an EMBL/GenBank/DDBJ whole genome shotgun (WGS) entry which is preliminary data.</text>
</comment>
<name>A0A409YD51_9AGAR</name>
<gene>
    <name evidence="2" type="ORF">CVT26_015547</name>
</gene>
<dbReference type="Proteomes" id="UP000284706">
    <property type="component" value="Unassembled WGS sequence"/>
</dbReference>
<dbReference type="AlphaFoldDB" id="A0A409YD51"/>
<organism evidence="2 3">
    <name type="scientific">Gymnopilus dilepis</name>
    <dbReference type="NCBI Taxonomy" id="231916"/>
    <lineage>
        <taxon>Eukaryota</taxon>
        <taxon>Fungi</taxon>
        <taxon>Dikarya</taxon>
        <taxon>Basidiomycota</taxon>
        <taxon>Agaricomycotina</taxon>
        <taxon>Agaricomycetes</taxon>
        <taxon>Agaricomycetidae</taxon>
        <taxon>Agaricales</taxon>
        <taxon>Agaricineae</taxon>
        <taxon>Hymenogastraceae</taxon>
        <taxon>Gymnopilus</taxon>
    </lineage>
</organism>
<evidence type="ECO:0000313" key="2">
    <source>
        <dbReference type="EMBL" id="PPR00942.1"/>
    </source>
</evidence>
<evidence type="ECO:0000256" key="1">
    <source>
        <dbReference type="SAM" id="SignalP"/>
    </source>
</evidence>